<dbReference type="PANTHER" id="PTHR33308">
    <property type="entry name" value="PEPTIDOGLYCAN HYDROLASE FLGJ"/>
    <property type="match status" value="1"/>
</dbReference>
<protein>
    <recommendedName>
        <fullName evidence="2">Mannosyl-glycoprotein endo-beta-N-acetylglucosamidase-like domain-containing protein</fullName>
    </recommendedName>
</protein>
<sequence length="701" mass="78843">MNIKKNNMKIGLLIFIVTIVMILSFVSYADTTLENDIKLIVDGKDITSLSSPVIENNRMLVPIRFVSEELGATVIWDGEKRSVYVKKGEKTVLLWIDSNFIEYNDGTIHNLSDVKPKIINERTYVPVRLISNALGVGIKWDELTRSVIVNSSEKSAIKPFFDINITSLNDGDIVKGKTLIKVDASNTFKSKVKKTRLLIFNKGESKGYIVKDEDGFNFEIAYLPKIEDKGEKVLVAAFYDKDSNFLGGDAVTININVDPVVTLKASNDKTVVGKIVLTSLLNFTANYVNYELTNTENNKKIVLKEKDPKLSSTLIIDYEDRGTYSIKMIAYDLNGNAYESDIKNLSVDASRTLSLNNIKSGMTINKPISLLAKRNFDVTETSYVLIDNKTKKETIIAKVPYGSYKWFPDSKYSGDKEIFVRVKDIYGKIHESDHKKVYIDGSDKVYLYGVAPNQVIDGKIELYVKTNFKADSVNYILRNNTSGGKRYIAMNLSADDNFTFTPLKDDVGDISLEAEVLYNGKKISSSKTSFKIYNGTLYKAKALIEKEKFLDLASNLAVESFKKTGMSAALQTAQAILESGWGQSLPVDKYNGKFSYNLFGIKGTSTNGSVVSNTWEVYNGVTYRIDANFRAYNNINESWDDHKKILLNLSRYKPFRDVMYDSTLGAWAIKRAGYATDPKYPIKLINIIKKYDLEKLDMVGI</sequence>
<dbReference type="Proteomes" id="UP001321786">
    <property type="component" value="Chromosome"/>
</dbReference>
<dbReference type="Pfam" id="PF07833">
    <property type="entry name" value="Cu_amine_oxidN1"/>
    <property type="match status" value="1"/>
</dbReference>
<dbReference type="KEGG" id="hprf:HLPR_15770"/>
<keyword evidence="4" id="KW-1185">Reference proteome</keyword>
<dbReference type="EMBL" id="AP028654">
    <property type="protein sequence ID" value="BEP29246.1"/>
    <property type="molecule type" value="Genomic_DNA"/>
</dbReference>
<dbReference type="Gene3D" id="1.10.530.10">
    <property type="match status" value="1"/>
</dbReference>
<evidence type="ECO:0000259" key="2">
    <source>
        <dbReference type="SMART" id="SM00047"/>
    </source>
</evidence>
<dbReference type="InterPro" id="IPR012854">
    <property type="entry name" value="Cu_amine_oxidase-like_N"/>
</dbReference>
<dbReference type="RefSeq" id="WP_338534902.1">
    <property type="nucleotide sequence ID" value="NZ_AP028654.1"/>
</dbReference>
<dbReference type="GO" id="GO:0004040">
    <property type="term" value="F:amidase activity"/>
    <property type="evidence" value="ECO:0007669"/>
    <property type="project" value="InterPro"/>
</dbReference>
<dbReference type="InterPro" id="IPR051056">
    <property type="entry name" value="Glycosyl_Hydrolase_73"/>
</dbReference>
<dbReference type="AlphaFoldDB" id="A0AAU9E3V8"/>
<evidence type="ECO:0000313" key="3">
    <source>
        <dbReference type="EMBL" id="BEP29246.1"/>
    </source>
</evidence>
<dbReference type="InterPro" id="IPR002901">
    <property type="entry name" value="MGlyc_endo_b_GlcNAc-like_dom"/>
</dbReference>
<dbReference type="Pfam" id="PF01832">
    <property type="entry name" value="Glucosaminidase"/>
    <property type="match status" value="1"/>
</dbReference>
<dbReference type="Gene3D" id="3.30.457.10">
    <property type="entry name" value="Copper amine oxidase-like, N-terminal domain"/>
    <property type="match status" value="1"/>
</dbReference>
<proteinExistence type="predicted"/>
<name>A0AAU9E3V8_9FIRM</name>
<dbReference type="PANTHER" id="PTHR33308:SF9">
    <property type="entry name" value="PEPTIDOGLYCAN HYDROLASE FLGJ"/>
    <property type="match status" value="1"/>
</dbReference>
<dbReference type="SMART" id="SM00047">
    <property type="entry name" value="LYZ2"/>
    <property type="match status" value="1"/>
</dbReference>
<dbReference type="PRINTS" id="PR01002">
    <property type="entry name" value="FLGFLGJ"/>
</dbReference>
<dbReference type="SUPFAM" id="SSF55383">
    <property type="entry name" value="Copper amine oxidase, domain N"/>
    <property type="match status" value="1"/>
</dbReference>
<evidence type="ECO:0000256" key="1">
    <source>
        <dbReference type="ARBA" id="ARBA00022801"/>
    </source>
</evidence>
<dbReference type="Gene3D" id="4.10.80.30">
    <property type="entry name" value="DNA polymerase, domain 6"/>
    <property type="match status" value="1"/>
</dbReference>
<evidence type="ECO:0000313" key="4">
    <source>
        <dbReference type="Proteomes" id="UP001321786"/>
    </source>
</evidence>
<gene>
    <name evidence="3" type="ORF">HLPR_15770</name>
</gene>
<reference evidence="3 4" key="1">
    <citation type="submission" date="2023-08" db="EMBL/GenBank/DDBJ databases">
        <title>Helicovermis profunda gen. nov., sp. nov., a novel mesophilic, fermentative bacterium within the Bacillota from a deep-sea hydrothermal vent chimney.</title>
        <authorList>
            <person name="Miyazaki U."/>
            <person name="Mizutani D."/>
            <person name="Hashimoto Y."/>
            <person name="Tame A."/>
            <person name="Sawayama S."/>
            <person name="Miyazaki J."/>
            <person name="Takai K."/>
            <person name="Nakagawa S."/>
        </authorList>
    </citation>
    <scope>NUCLEOTIDE SEQUENCE [LARGE SCALE GENOMIC DNA]</scope>
    <source>
        <strain evidence="3 4">S502</strain>
    </source>
</reference>
<organism evidence="3 4">
    <name type="scientific">Helicovermis profundi</name>
    <dbReference type="NCBI Taxonomy" id="3065157"/>
    <lineage>
        <taxon>Bacteria</taxon>
        <taxon>Bacillati</taxon>
        <taxon>Bacillota</taxon>
        <taxon>Clostridia</taxon>
        <taxon>Helicovermis</taxon>
    </lineage>
</organism>
<dbReference type="InterPro" id="IPR036582">
    <property type="entry name" value="Mao_N_sf"/>
</dbReference>
<keyword evidence="1" id="KW-0378">Hydrolase</keyword>
<accession>A0AAU9E3V8</accession>
<feature type="domain" description="Mannosyl-glycoprotein endo-beta-N-acetylglucosamidase-like" evidence="2">
    <location>
        <begin position="539"/>
        <end position="697"/>
    </location>
</feature>